<feature type="transmembrane region" description="Helical" evidence="2">
    <location>
        <begin position="85"/>
        <end position="102"/>
    </location>
</feature>
<evidence type="ECO:0000256" key="1">
    <source>
        <dbReference type="SAM" id="MobiDB-lite"/>
    </source>
</evidence>
<feature type="transmembrane region" description="Helical" evidence="2">
    <location>
        <begin position="114"/>
        <end position="135"/>
    </location>
</feature>
<keyword evidence="2" id="KW-1133">Transmembrane helix</keyword>
<keyword evidence="4" id="KW-1185">Reference proteome</keyword>
<dbReference type="AlphaFoldDB" id="A0AA39KC01"/>
<feature type="region of interest" description="Disordered" evidence="1">
    <location>
        <begin position="18"/>
        <end position="37"/>
    </location>
</feature>
<gene>
    <name evidence="3" type="ORF">IW261DRAFT_687203</name>
</gene>
<protein>
    <submittedName>
        <fullName evidence="3">Uncharacterized protein</fullName>
    </submittedName>
</protein>
<organism evidence="3 4">
    <name type="scientific">Armillaria novae-zelandiae</name>
    <dbReference type="NCBI Taxonomy" id="153914"/>
    <lineage>
        <taxon>Eukaryota</taxon>
        <taxon>Fungi</taxon>
        <taxon>Dikarya</taxon>
        <taxon>Basidiomycota</taxon>
        <taxon>Agaricomycotina</taxon>
        <taxon>Agaricomycetes</taxon>
        <taxon>Agaricomycetidae</taxon>
        <taxon>Agaricales</taxon>
        <taxon>Marasmiineae</taxon>
        <taxon>Physalacriaceae</taxon>
        <taxon>Armillaria</taxon>
    </lineage>
</organism>
<reference evidence="3" key="1">
    <citation type="submission" date="2023-06" db="EMBL/GenBank/DDBJ databases">
        <authorList>
            <consortium name="Lawrence Berkeley National Laboratory"/>
            <person name="Ahrendt S."/>
            <person name="Sahu N."/>
            <person name="Indic B."/>
            <person name="Wong-Bajracharya J."/>
            <person name="Merenyi Z."/>
            <person name="Ke H.-M."/>
            <person name="Monk M."/>
            <person name="Kocsube S."/>
            <person name="Drula E."/>
            <person name="Lipzen A."/>
            <person name="Balint B."/>
            <person name="Henrissat B."/>
            <person name="Andreopoulos B."/>
            <person name="Martin F.M."/>
            <person name="Harder C.B."/>
            <person name="Rigling D."/>
            <person name="Ford K.L."/>
            <person name="Foster G.D."/>
            <person name="Pangilinan J."/>
            <person name="Papanicolaou A."/>
            <person name="Barry K."/>
            <person name="LaButti K."/>
            <person name="Viragh M."/>
            <person name="Koriabine M."/>
            <person name="Yan M."/>
            <person name="Riley R."/>
            <person name="Champramary S."/>
            <person name="Plett K.L."/>
            <person name="Tsai I.J."/>
            <person name="Slot J."/>
            <person name="Sipos G."/>
            <person name="Plett J."/>
            <person name="Nagy L.G."/>
            <person name="Grigoriev I.V."/>
        </authorList>
    </citation>
    <scope>NUCLEOTIDE SEQUENCE</scope>
    <source>
        <strain evidence="3">ICMP 16352</strain>
    </source>
</reference>
<evidence type="ECO:0000256" key="2">
    <source>
        <dbReference type="SAM" id="Phobius"/>
    </source>
</evidence>
<feature type="compositionally biased region" description="Polar residues" evidence="1">
    <location>
        <begin position="26"/>
        <end position="37"/>
    </location>
</feature>
<sequence length="143" mass="16009">MIHTLEINRALRRAFKDRYQKRETKANTSSKGETTQNQIHIVMGKTSVAKNHPPREKGIHYWPSAFLGDHLSAQLEPGGSGDARVSFPSLVLLAHLLLFATLPQPSGWNFNHITHLILSCFSAEILLGLLGNFLFCDSRCDSR</sequence>
<proteinExistence type="predicted"/>
<comment type="caution">
    <text evidence="3">The sequence shown here is derived from an EMBL/GenBank/DDBJ whole genome shotgun (WGS) entry which is preliminary data.</text>
</comment>
<name>A0AA39KC01_9AGAR</name>
<evidence type="ECO:0000313" key="4">
    <source>
        <dbReference type="Proteomes" id="UP001175227"/>
    </source>
</evidence>
<evidence type="ECO:0000313" key="3">
    <source>
        <dbReference type="EMBL" id="KAK0458377.1"/>
    </source>
</evidence>
<keyword evidence="2" id="KW-0472">Membrane</keyword>
<keyword evidence="2" id="KW-0812">Transmembrane</keyword>
<accession>A0AA39KC01</accession>
<dbReference type="EMBL" id="JAUEPR010000322">
    <property type="protein sequence ID" value="KAK0458377.1"/>
    <property type="molecule type" value="Genomic_DNA"/>
</dbReference>
<dbReference type="Proteomes" id="UP001175227">
    <property type="component" value="Unassembled WGS sequence"/>
</dbReference>